<dbReference type="SUPFAM" id="SSF57845">
    <property type="entry name" value="B-box zinc-binding domain"/>
    <property type="match status" value="1"/>
</dbReference>
<dbReference type="InterPro" id="IPR003877">
    <property type="entry name" value="SPRY_dom"/>
</dbReference>
<keyword evidence="4" id="KW-0862">Zinc</keyword>
<dbReference type="SUPFAM" id="SSF49899">
    <property type="entry name" value="Concanavalin A-like lectins/glucanases"/>
    <property type="match status" value="1"/>
</dbReference>
<dbReference type="GO" id="GO:0008270">
    <property type="term" value="F:zinc ion binding"/>
    <property type="evidence" value="ECO:0007669"/>
    <property type="project" value="UniProtKB-KW"/>
</dbReference>
<dbReference type="Gene3D" id="3.30.160.60">
    <property type="entry name" value="Classic Zinc Finger"/>
    <property type="match status" value="1"/>
</dbReference>
<dbReference type="SMART" id="SM00449">
    <property type="entry name" value="SPRY"/>
    <property type="match status" value="1"/>
</dbReference>
<dbReference type="SUPFAM" id="SSF57850">
    <property type="entry name" value="RING/U-box"/>
    <property type="match status" value="1"/>
</dbReference>
<dbReference type="Pfam" id="PF00622">
    <property type="entry name" value="SPRY"/>
    <property type="match status" value="1"/>
</dbReference>
<feature type="domain" description="B box-type" evidence="9">
    <location>
        <begin position="234"/>
        <end position="274"/>
    </location>
</feature>
<dbReference type="CDD" id="cd19769">
    <property type="entry name" value="Bbox2_TRIM16-like"/>
    <property type="match status" value="1"/>
</dbReference>
<gene>
    <name evidence="11" type="primary">Trim16_35</name>
    <name evidence="11" type="ORF">N1851_024908</name>
</gene>
<comment type="caution">
    <text evidence="11">The sequence shown here is derived from an EMBL/GenBank/DDBJ whole genome shotgun (WGS) entry which is preliminary data.</text>
</comment>
<evidence type="ECO:0000256" key="1">
    <source>
        <dbReference type="ARBA" id="ARBA00022588"/>
    </source>
</evidence>
<dbReference type="InterPro" id="IPR058030">
    <property type="entry name" value="TRIM8/14/16/25/29/45/65_CC"/>
</dbReference>
<dbReference type="Pfam" id="PF00643">
    <property type="entry name" value="zf-B_box"/>
    <property type="match status" value="1"/>
</dbReference>
<dbReference type="AlphaFoldDB" id="A0AA47NU24"/>
<keyword evidence="2" id="KW-0479">Metal-binding</keyword>
<dbReference type="InterPro" id="IPR001841">
    <property type="entry name" value="Znf_RING"/>
</dbReference>
<evidence type="ECO:0000259" key="9">
    <source>
        <dbReference type="PROSITE" id="PS50119"/>
    </source>
</evidence>
<dbReference type="SMART" id="SM00184">
    <property type="entry name" value="RING"/>
    <property type="match status" value="1"/>
</dbReference>
<dbReference type="PANTHER" id="PTHR25465">
    <property type="entry name" value="B-BOX DOMAIN CONTAINING"/>
    <property type="match status" value="1"/>
</dbReference>
<evidence type="ECO:0000259" key="8">
    <source>
        <dbReference type="PROSITE" id="PS50089"/>
    </source>
</evidence>
<dbReference type="SMART" id="SM00336">
    <property type="entry name" value="BBOX"/>
    <property type="match status" value="1"/>
</dbReference>
<dbReference type="PRINTS" id="PR01407">
    <property type="entry name" value="BUTYPHLNCDUF"/>
</dbReference>
<dbReference type="InterPro" id="IPR001870">
    <property type="entry name" value="B30.2/SPRY"/>
</dbReference>
<dbReference type="GO" id="GO:0005737">
    <property type="term" value="C:cytoplasm"/>
    <property type="evidence" value="ECO:0007669"/>
    <property type="project" value="UniProtKB-ARBA"/>
</dbReference>
<evidence type="ECO:0000256" key="5">
    <source>
        <dbReference type="ARBA" id="ARBA00022859"/>
    </source>
</evidence>
<keyword evidence="3 6" id="KW-0863">Zinc-finger</keyword>
<dbReference type="Gene3D" id="2.60.120.920">
    <property type="match status" value="1"/>
</dbReference>
<dbReference type="CDD" id="cd19802">
    <property type="entry name" value="Bbox1_TRIM8-like"/>
    <property type="match status" value="1"/>
</dbReference>
<dbReference type="Gene3D" id="4.10.830.40">
    <property type="match status" value="1"/>
</dbReference>
<accession>A0AA47NU24</accession>
<dbReference type="InterPro" id="IPR013320">
    <property type="entry name" value="ConA-like_dom_sf"/>
</dbReference>
<dbReference type="Gene3D" id="3.30.40.10">
    <property type="entry name" value="Zinc/RING finger domain, C3HC4 (zinc finger)"/>
    <property type="match status" value="1"/>
</dbReference>
<dbReference type="PROSITE" id="PS50089">
    <property type="entry name" value="ZF_RING_2"/>
    <property type="match status" value="1"/>
</dbReference>
<evidence type="ECO:0000259" key="10">
    <source>
        <dbReference type="PROSITE" id="PS50188"/>
    </source>
</evidence>
<feature type="domain" description="B30.2/SPRY" evidence="10">
    <location>
        <begin position="496"/>
        <end position="691"/>
    </location>
</feature>
<sequence>MEEEMGVQQMSGHGAENQVSCGVSYYISYSPLGNGERVQLPGYNTRGNRNVTLRGSAKNRTYHNSKISIVLSIGTLGLGSSSSTMNAIMADSGYPLPPDPYCCPLCLDDPRDPVTLPCGDACCLECVRVYWDQLDHVGVYSCPQCRATFTPRPVLRRNVPDVHVHQEQRRNPPALTPFPHLQRDVLCDFCVGPRNKAVKSCLMCLAYYCETHVKPHYESATFKRHKLVDETGHLDRKICPQHEKGLELFCRSDQMCICVLCTVREHRGHNIISAEEERADKQKVLVGTQSEVQYIIQDRMKELQELRHNVDRLKSCAQRAQADSDKSFHEMQQAVDRWHAELKQLIQANMQAAMAQAEGYVERLEHEIAELQRRDAELRHILETEDNIHFLQAGNTQAPTGDTLLTHTHTHTRSPGVYSVDTNFQSLCVRPEPMVPKVLINPQFAFEEMSKTAADMKEHLDDICKTELSKISKTVSETPVYILLPRNGDKRNKVPSRVDFQEPKSRSDFLRYASKMSFDPNTAYKELVLSDGSQRVTRRKAGQLLPDHPDRFDGFSQVLCRESLSGSRFYWEAEWTGEFSVGVAYKSISRKGKNSHSLLGYNNKSWSLLCSDTGYSAWHNQRDQDLPAAARASRIGVFVDYAGHSVAFYSVSDTMVLLHRFKANFSEPLYAGFGVGSSVSLVHLKPASLPY</sequence>
<dbReference type="Pfam" id="PF15227">
    <property type="entry name" value="zf-C3HC4_4"/>
    <property type="match status" value="1"/>
</dbReference>
<keyword evidence="1" id="KW-0399">Innate immunity</keyword>
<evidence type="ECO:0000313" key="12">
    <source>
        <dbReference type="Proteomes" id="UP001174136"/>
    </source>
</evidence>
<keyword evidence="7" id="KW-0175">Coiled coil</keyword>
<dbReference type="InterPro" id="IPR000315">
    <property type="entry name" value="Znf_B-box"/>
</dbReference>
<dbReference type="SMART" id="SM00589">
    <property type="entry name" value="PRY"/>
    <property type="match status" value="1"/>
</dbReference>
<evidence type="ECO:0000256" key="2">
    <source>
        <dbReference type="ARBA" id="ARBA00022723"/>
    </source>
</evidence>
<evidence type="ECO:0000256" key="4">
    <source>
        <dbReference type="ARBA" id="ARBA00022833"/>
    </source>
</evidence>
<dbReference type="PROSITE" id="PS50119">
    <property type="entry name" value="ZF_BBOX"/>
    <property type="match status" value="1"/>
</dbReference>
<keyword evidence="12" id="KW-1185">Reference proteome</keyword>
<dbReference type="GO" id="GO:0045087">
    <property type="term" value="P:innate immune response"/>
    <property type="evidence" value="ECO:0007669"/>
    <property type="project" value="UniProtKB-KW"/>
</dbReference>
<protein>
    <submittedName>
        <fullName evidence="11">Tripartite motif-containing protein 16</fullName>
    </submittedName>
</protein>
<dbReference type="InterPro" id="IPR051051">
    <property type="entry name" value="E3_ubiq-ligase_TRIM/RNF"/>
</dbReference>
<dbReference type="PANTHER" id="PTHR25465:SF26">
    <property type="entry name" value="FINTRIM FAMILY, MEMBER 84-RELATED"/>
    <property type="match status" value="1"/>
</dbReference>
<dbReference type="InterPro" id="IPR013083">
    <property type="entry name" value="Znf_RING/FYVE/PHD"/>
</dbReference>
<evidence type="ECO:0000256" key="6">
    <source>
        <dbReference type="PROSITE-ProRule" id="PRU00024"/>
    </source>
</evidence>
<feature type="coiled-coil region" evidence="7">
    <location>
        <begin position="347"/>
        <end position="381"/>
    </location>
</feature>
<dbReference type="InterPro" id="IPR003879">
    <property type="entry name" value="Butyrophylin_SPRY"/>
</dbReference>
<name>A0AA47NU24_MERPO</name>
<reference evidence="11" key="1">
    <citation type="journal article" date="2023" name="Front. Mar. Sci.">
        <title>A new Merluccius polli reference genome to investigate the effects of global change in West African waters.</title>
        <authorList>
            <person name="Mateo J.L."/>
            <person name="Blanco-Fernandez C."/>
            <person name="Garcia-Vazquez E."/>
            <person name="Machado-Schiaffino G."/>
        </authorList>
    </citation>
    <scope>NUCLEOTIDE SEQUENCE</scope>
    <source>
        <strain evidence="11">C29</strain>
        <tissue evidence="11">Fin</tissue>
    </source>
</reference>
<dbReference type="Pfam" id="PF13765">
    <property type="entry name" value="PRY"/>
    <property type="match status" value="1"/>
</dbReference>
<dbReference type="InterPro" id="IPR043136">
    <property type="entry name" value="B30.2/SPRY_sf"/>
</dbReference>
<dbReference type="Pfam" id="PF25600">
    <property type="entry name" value="TRIM_CC"/>
    <property type="match status" value="1"/>
</dbReference>
<evidence type="ECO:0000313" key="11">
    <source>
        <dbReference type="EMBL" id="KAK0138561.1"/>
    </source>
</evidence>
<dbReference type="InterPro" id="IPR006574">
    <property type="entry name" value="PRY"/>
</dbReference>
<dbReference type="EMBL" id="JAOPHQ010004598">
    <property type="protein sequence ID" value="KAK0138561.1"/>
    <property type="molecule type" value="Genomic_DNA"/>
</dbReference>
<proteinExistence type="predicted"/>
<feature type="domain" description="RING-type" evidence="8">
    <location>
        <begin position="103"/>
        <end position="146"/>
    </location>
</feature>
<dbReference type="PROSITE" id="PS50188">
    <property type="entry name" value="B302_SPRY"/>
    <property type="match status" value="1"/>
</dbReference>
<dbReference type="CDD" id="cd16040">
    <property type="entry name" value="SPRY_PRY_SNTX"/>
    <property type="match status" value="1"/>
</dbReference>
<evidence type="ECO:0000256" key="7">
    <source>
        <dbReference type="SAM" id="Coils"/>
    </source>
</evidence>
<organism evidence="11 12">
    <name type="scientific">Merluccius polli</name>
    <name type="common">Benguela hake</name>
    <name type="synonym">Merluccius cadenati</name>
    <dbReference type="NCBI Taxonomy" id="89951"/>
    <lineage>
        <taxon>Eukaryota</taxon>
        <taxon>Metazoa</taxon>
        <taxon>Chordata</taxon>
        <taxon>Craniata</taxon>
        <taxon>Vertebrata</taxon>
        <taxon>Euteleostomi</taxon>
        <taxon>Actinopterygii</taxon>
        <taxon>Neopterygii</taxon>
        <taxon>Teleostei</taxon>
        <taxon>Neoteleostei</taxon>
        <taxon>Acanthomorphata</taxon>
        <taxon>Zeiogadaria</taxon>
        <taxon>Gadariae</taxon>
        <taxon>Gadiformes</taxon>
        <taxon>Gadoidei</taxon>
        <taxon>Merlucciidae</taxon>
        <taxon>Merluccius</taxon>
    </lineage>
</organism>
<dbReference type="Proteomes" id="UP001174136">
    <property type="component" value="Unassembled WGS sequence"/>
</dbReference>
<keyword evidence="5" id="KW-0391">Immunity</keyword>
<evidence type="ECO:0000256" key="3">
    <source>
        <dbReference type="ARBA" id="ARBA00022771"/>
    </source>
</evidence>